<evidence type="ECO:0000313" key="2">
    <source>
        <dbReference type="EMBL" id="KAI5080150.1"/>
    </source>
</evidence>
<organism evidence="2 3">
    <name type="scientific">Adiantum capillus-veneris</name>
    <name type="common">Maidenhair fern</name>
    <dbReference type="NCBI Taxonomy" id="13818"/>
    <lineage>
        <taxon>Eukaryota</taxon>
        <taxon>Viridiplantae</taxon>
        <taxon>Streptophyta</taxon>
        <taxon>Embryophyta</taxon>
        <taxon>Tracheophyta</taxon>
        <taxon>Polypodiopsida</taxon>
        <taxon>Polypodiidae</taxon>
        <taxon>Polypodiales</taxon>
        <taxon>Pteridineae</taxon>
        <taxon>Pteridaceae</taxon>
        <taxon>Vittarioideae</taxon>
        <taxon>Adiantum</taxon>
    </lineage>
</organism>
<gene>
    <name evidence="2" type="ORF">GOP47_0005629</name>
</gene>
<dbReference type="PANTHER" id="PTHR31197">
    <property type="entry name" value="OS01G0612600 PROTEIN"/>
    <property type="match status" value="1"/>
</dbReference>
<reference evidence="2 3" key="1">
    <citation type="submission" date="2021-01" db="EMBL/GenBank/DDBJ databases">
        <title>Adiantum capillus-veneris genome.</title>
        <authorList>
            <person name="Fang Y."/>
            <person name="Liao Q."/>
        </authorList>
    </citation>
    <scope>NUCLEOTIDE SEQUENCE [LARGE SCALE GENOMIC DNA]</scope>
    <source>
        <strain evidence="2">H3</strain>
        <tissue evidence="2">Leaf</tissue>
    </source>
</reference>
<dbReference type="AlphaFoldDB" id="A0A9D4V632"/>
<evidence type="ECO:0000313" key="3">
    <source>
        <dbReference type="Proteomes" id="UP000886520"/>
    </source>
</evidence>
<protein>
    <recommendedName>
        <fullName evidence="4">Zinc finger, RING/FYVE/PHD-type</fullName>
    </recommendedName>
</protein>
<dbReference type="PANTHER" id="PTHR31197:SF5">
    <property type="entry name" value="OS01G0612600 PROTEIN"/>
    <property type="match status" value="1"/>
</dbReference>
<name>A0A9D4V632_ADICA</name>
<keyword evidence="3" id="KW-1185">Reference proteome</keyword>
<dbReference type="InterPro" id="IPR012866">
    <property type="entry name" value="DUF1644"/>
</dbReference>
<evidence type="ECO:0008006" key="4">
    <source>
        <dbReference type="Google" id="ProtNLM"/>
    </source>
</evidence>
<dbReference type="EMBL" id="JABFUD020000005">
    <property type="protein sequence ID" value="KAI5080150.1"/>
    <property type="molecule type" value="Genomic_DNA"/>
</dbReference>
<dbReference type="Proteomes" id="UP000886520">
    <property type="component" value="Chromosome 5"/>
</dbReference>
<feature type="region of interest" description="Disordered" evidence="1">
    <location>
        <begin position="1"/>
        <end position="37"/>
    </location>
</feature>
<dbReference type="OrthoDB" id="1921166at2759"/>
<evidence type="ECO:0000256" key="1">
    <source>
        <dbReference type="SAM" id="MobiDB-lite"/>
    </source>
</evidence>
<accession>A0A9D4V632</accession>
<dbReference type="Pfam" id="PF07800">
    <property type="entry name" value="DUF1644"/>
    <property type="match status" value="1"/>
</dbReference>
<feature type="compositionally biased region" description="Basic and acidic residues" evidence="1">
    <location>
        <begin position="25"/>
        <end position="37"/>
    </location>
</feature>
<comment type="caution">
    <text evidence="2">The sequence shown here is derived from an EMBL/GenBank/DDBJ whole genome shotgun (WGS) entry which is preliminary data.</text>
</comment>
<sequence length="410" mass="45572">MPKDKRSGRSAPLKSRSCPYKGCGKGREGDNAGDQDRKEDWEDALCPICLESPHNAVLLMCSSHADGCRPYMCNTSHIHSNCLDQYQKTQAGLQKSHGPRQAFSSEHAEHSVADSLYTADGLNMRIVGAYPIPSTRRTPRVSATVSSEHALGARDMENAIIEAMNSRLATAGSDVFTRRSRRNTHLPLLTRNEISDAGMQFSDLESSMEMDSFEGLSSGEEHGTGASLKSKHLICPLCRGQIFGWRVINAARKYFNDKPRSCSHESCMFSGTYQELRVHARCEHPFTRPCDVDPVRQRDWLRMERQREIGDVLSTIGGVANEDMVNDDGRWWSSFFLLHSTIPLVYDGQLRDHYQLLSSRAGSARLREFVGSISHGADGLNNASGSRNVGAETANSIEGQVRRQLRPRGI</sequence>
<proteinExistence type="predicted"/>